<organism evidence="9 10">
    <name type="scientific">Gleimia coleocanis DSM 15436</name>
    <dbReference type="NCBI Taxonomy" id="525245"/>
    <lineage>
        <taxon>Bacteria</taxon>
        <taxon>Bacillati</taxon>
        <taxon>Actinomycetota</taxon>
        <taxon>Actinomycetes</taxon>
        <taxon>Actinomycetales</taxon>
        <taxon>Actinomycetaceae</taxon>
        <taxon>Gleimia</taxon>
    </lineage>
</organism>
<dbReference type="EMBL" id="ACFG01000030">
    <property type="protein sequence ID" value="EEH63865.1"/>
    <property type="molecule type" value="Genomic_DNA"/>
</dbReference>
<evidence type="ECO:0000313" key="9">
    <source>
        <dbReference type="EMBL" id="EEH63865.1"/>
    </source>
</evidence>
<dbReference type="GO" id="GO:0045259">
    <property type="term" value="C:proton-transporting ATP synthase complex"/>
    <property type="evidence" value="ECO:0007669"/>
    <property type="project" value="UniProtKB-KW"/>
</dbReference>
<evidence type="ECO:0000256" key="1">
    <source>
        <dbReference type="ARBA" id="ARBA00004202"/>
    </source>
</evidence>
<dbReference type="GO" id="GO:0005886">
    <property type="term" value="C:plasma membrane"/>
    <property type="evidence" value="ECO:0007669"/>
    <property type="project" value="UniProtKB-SubCell"/>
</dbReference>
<proteinExistence type="inferred from homology"/>
<name>C0W006_9ACTO</name>
<evidence type="ECO:0000256" key="7">
    <source>
        <dbReference type="ARBA" id="ARBA00023310"/>
    </source>
</evidence>
<evidence type="ECO:0000259" key="8">
    <source>
        <dbReference type="Pfam" id="PF02823"/>
    </source>
</evidence>
<dbReference type="Pfam" id="PF02823">
    <property type="entry name" value="ATP-synt_DE_N"/>
    <property type="match status" value="1"/>
</dbReference>
<comment type="subcellular location">
    <subcellularLocation>
        <location evidence="1">Cell membrane</location>
        <topology evidence="1">Peripheral membrane protein</topology>
    </subcellularLocation>
</comment>
<accession>C0W006</accession>
<dbReference type="PANTHER" id="PTHR13822:SF10">
    <property type="entry name" value="ATP SYNTHASE EPSILON CHAIN, CHLOROPLASTIC"/>
    <property type="match status" value="1"/>
</dbReference>
<dbReference type="PANTHER" id="PTHR13822">
    <property type="entry name" value="ATP SYNTHASE DELTA/EPSILON CHAIN"/>
    <property type="match status" value="1"/>
</dbReference>
<dbReference type="GO" id="GO:0046933">
    <property type="term" value="F:proton-transporting ATP synthase activity, rotational mechanism"/>
    <property type="evidence" value="ECO:0007669"/>
    <property type="project" value="InterPro"/>
</dbReference>
<dbReference type="AlphaFoldDB" id="C0W006"/>
<sequence>MKTANMLQVEVVTRKAQLWSGNATSVVVPAADGDLGILPKREPILAVLRAGTIRLDSESEGRLEFQVTGGFVSVDADFVTVVAEDGHML</sequence>
<comment type="caution">
    <text evidence="9">The sequence shown here is derived from an EMBL/GenBank/DDBJ whole genome shotgun (WGS) entry which is preliminary data.</text>
</comment>
<dbReference type="NCBIfam" id="NF009977">
    <property type="entry name" value="PRK13442.1"/>
    <property type="match status" value="1"/>
</dbReference>
<feature type="domain" description="ATP synthase F1 complex delta/epsilon subunit N-terminal" evidence="8">
    <location>
        <begin position="7"/>
        <end position="85"/>
    </location>
</feature>
<dbReference type="CDD" id="cd12152">
    <property type="entry name" value="F1-ATPase_delta"/>
    <property type="match status" value="1"/>
</dbReference>
<evidence type="ECO:0000256" key="3">
    <source>
        <dbReference type="ARBA" id="ARBA00022448"/>
    </source>
</evidence>
<dbReference type="InterPro" id="IPR020546">
    <property type="entry name" value="ATP_synth_F1_dsu/esu_N"/>
</dbReference>
<dbReference type="STRING" id="525245.HMPREF0044_0884"/>
<evidence type="ECO:0000256" key="4">
    <source>
        <dbReference type="ARBA" id="ARBA00023065"/>
    </source>
</evidence>
<dbReference type="HOGENOM" id="CLU_084338_4_0_11"/>
<dbReference type="SUPFAM" id="SSF51344">
    <property type="entry name" value="Epsilon subunit of F1F0-ATP synthase N-terminal domain"/>
    <property type="match status" value="1"/>
</dbReference>
<protein>
    <submittedName>
        <fullName evidence="9">ATP synthase, delta/epsilon subunit, beta-sandwich domain protein</fullName>
    </submittedName>
</protein>
<keyword evidence="5" id="KW-0472">Membrane</keyword>
<dbReference type="InterPro" id="IPR001469">
    <property type="entry name" value="ATP_synth_F1_dsu/esu"/>
</dbReference>
<dbReference type="eggNOG" id="COG0355">
    <property type="taxonomic scope" value="Bacteria"/>
</dbReference>
<keyword evidence="3" id="KW-0813">Transport</keyword>
<keyword evidence="4" id="KW-0406">Ion transport</keyword>
<evidence type="ECO:0000256" key="2">
    <source>
        <dbReference type="ARBA" id="ARBA00005712"/>
    </source>
</evidence>
<evidence type="ECO:0000256" key="5">
    <source>
        <dbReference type="ARBA" id="ARBA00023136"/>
    </source>
</evidence>
<keyword evidence="7" id="KW-0066">ATP synthesis</keyword>
<comment type="similarity">
    <text evidence="2">Belongs to the ATPase epsilon chain family.</text>
</comment>
<dbReference type="Gene3D" id="2.60.15.10">
    <property type="entry name" value="F0F1 ATP synthase delta/epsilon subunit, N-terminal"/>
    <property type="match status" value="1"/>
</dbReference>
<evidence type="ECO:0000313" key="10">
    <source>
        <dbReference type="Proteomes" id="UP000010301"/>
    </source>
</evidence>
<keyword evidence="6" id="KW-0139">CF(1)</keyword>
<keyword evidence="10" id="KW-1185">Reference proteome</keyword>
<dbReference type="RefSeq" id="WP_006546656.1">
    <property type="nucleotide sequence ID" value="NZ_DS999543.1"/>
</dbReference>
<dbReference type="OrthoDB" id="9791445at2"/>
<gene>
    <name evidence="9" type="ORF">HMPREF0044_0884</name>
</gene>
<dbReference type="InterPro" id="IPR036771">
    <property type="entry name" value="ATPsynth_dsu/esu_N"/>
</dbReference>
<evidence type="ECO:0000256" key="6">
    <source>
        <dbReference type="ARBA" id="ARBA00023196"/>
    </source>
</evidence>
<dbReference type="Proteomes" id="UP000010301">
    <property type="component" value="Unassembled WGS sequence"/>
</dbReference>
<reference evidence="9 10" key="1">
    <citation type="submission" date="2009-01" db="EMBL/GenBank/DDBJ databases">
        <authorList>
            <person name="Qin X."/>
            <person name="Bachman B."/>
            <person name="Battles P."/>
            <person name="Bell A."/>
            <person name="Bess C."/>
            <person name="Bickham C."/>
            <person name="Chaboub L."/>
            <person name="Chen D."/>
            <person name="Coyle M."/>
            <person name="Deiros D.R."/>
            <person name="Dinh H."/>
            <person name="Forbes L."/>
            <person name="Fowler G."/>
            <person name="Francisco L."/>
            <person name="Fu Q."/>
            <person name="Gubbala S."/>
            <person name="Hale W."/>
            <person name="Han Y."/>
            <person name="Hemphill L."/>
            <person name="Highlander S.K."/>
            <person name="Hirani K."/>
            <person name="Hogues M."/>
            <person name="Jackson L."/>
            <person name="Jakkamsetti A."/>
            <person name="Javaid M."/>
            <person name="Jiang H."/>
            <person name="Korchina V."/>
            <person name="Kovar C."/>
            <person name="Lara F."/>
            <person name="Lee S."/>
            <person name="Mata R."/>
            <person name="Mathew T."/>
            <person name="Moen C."/>
            <person name="Morales K."/>
            <person name="Munidasa M."/>
            <person name="Nazareth L."/>
            <person name="Ngo R."/>
            <person name="Nguyen L."/>
            <person name="Okwuonu G."/>
            <person name="Ongeri F."/>
            <person name="Patil S."/>
            <person name="Petrosino J."/>
            <person name="Pham C."/>
            <person name="Pham P."/>
            <person name="Pu L.-L."/>
            <person name="Puazo M."/>
            <person name="Raj R."/>
            <person name="Reid J."/>
            <person name="Rouhana J."/>
            <person name="Saada N."/>
            <person name="Shang Y."/>
            <person name="Simmons D."/>
            <person name="Thornton R."/>
            <person name="Warren J."/>
            <person name="Weissenberger G."/>
            <person name="Zhang J."/>
            <person name="Zhang L."/>
            <person name="Zhou C."/>
            <person name="Zhu D."/>
            <person name="Muzny D."/>
            <person name="Worley K."/>
            <person name="Gibbs R."/>
        </authorList>
    </citation>
    <scope>NUCLEOTIDE SEQUENCE [LARGE SCALE GENOMIC DNA]</scope>
    <source>
        <strain evidence="9 10">DSM 15436</strain>
    </source>
</reference>